<comment type="subcellular location">
    <subcellularLocation>
        <location evidence="1">Membrane</location>
        <topology evidence="1">Multi-pass membrane protein</topology>
    </subcellularLocation>
</comment>
<name>A0AAE0GH95_9CHLO</name>
<reference evidence="7 8" key="1">
    <citation type="journal article" date="2015" name="Genome Biol. Evol.">
        <title>Comparative Genomics of a Bacterivorous Green Alga Reveals Evolutionary Causalities and Consequences of Phago-Mixotrophic Mode of Nutrition.</title>
        <authorList>
            <person name="Burns J.A."/>
            <person name="Paasch A."/>
            <person name="Narechania A."/>
            <person name="Kim E."/>
        </authorList>
    </citation>
    <scope>NUCLEOTIDE SEQUENCE [LARGE SCALE GENOMIC DNA]</scope>
    <source>
        <strain evidence="7 8">PLY_AMNH</strain>
    </source>
</reference>
<keyword evidence="5 6" id="KW-0472">Membrane</keyword>
<dbReference type="EMBL" id="LGRX02005662">
    <property type="protein sequence ID" value="KAK3278036.1"/>
    <property type="molecule type" value="Genomic_DNA"/>
</dbReference>
<evidence type="ECO:0000256" key="2">
    <source>
        <dbReference type="ARBA" id="ARBA00010199"/>
    </source>
</evidence>
<dbReference type="PANTHER" id="PTHR42893:SF46">
    <property type="entry name" value="PROTEIN DETOXIFICATION 44, CHLOROPLASTIC"/>
    <property type="match status" value="1"/>
</dbReference>
<feature type="transmembrane region" description="Helical" evidence="6">
    <location>
        <begin position="178"/>
        <end position="202"/>
    </location>
</feature>
<dbReference type="PANTHER" id="PTHR42893">
    <property type="entry name" value="PROTEIN DETOXIFICATION 44, CHLOROPLASTIC-RELATED"/>
    <property type="match status" value="1"/>
</dbReference>
<dbReference type="GO" id="GO:0042910">
    <property type="term" value="F:xenobiotic transmembrane transporter activity"/>
    <property type="evidence" value="ECO:0007669"/>
    <property type="project" value="InterPro"/>
</dbReference>
<proteinExistence type="inferred from homology"/>
<keyword evidence="4 6" id="KW-1133">Transmembrane helix</keyword>
<dbReference type="Pfam" id="PF01554">
    <property type="entry name" value="MatE"/>
    <property type="match status" value="1"/>
</dbReference>
<dbReference type="Proteomes" id="UP001190700">
    <property type="component" value="Unassembled WGS sequence"/>
</dbReference>
<dbReference type="GO" id="GO:0016020">
    <property type="term" value="C:membrane"/>
    <property type="evidence" value="ECO:0007669"/>
    <property type="project" value="UniProtKB-SubCell"/>
</dbReference>
<sequence length="274" mass="28673">MANMSNLVLDVVLIFGCGYGVAGAAAATTASQWFAAIGLVVLLIRQGRLDVGHLRRRPTWAKMSPLLSAGAAISLRSISGLCAVAWATTSVANMGAHEMAAHEILRQTWLFCAVLLESLSIASQTLVASLLGKGNMVEAQQTVKRLLQIAGVVGLGAALLMWGSSPVLPFLMVSDPEVAVMASGMFPVVAVFLPLEAAMYVLDGTLLGARDTKYCAAAMMMAAISCATAVTVAVQLETGLVGIWLGIKVLSLSRILAASYRLTSRNSPLLPKTE</sequence>
<evidence type="ECO:0000256" key="5">
    <source>
        <dbReference type="ARBA" id="ARBA00023136"/>
    </source>
</evidence>
<feature type="transmembrane region" description="Helical" evidence="6">
    <location>
        <begin position="12"/>
        <end position="44"/>
    </location>
</feature>
<feature type="transmembrane region" description="Helical" evidence="6">
    <location>
        <begin position="152"/>
        <end position="172"/>
    </location>
</feature>
<comment type="similarity">
    <text evidence="2">Belongs to the multi antimicrobial extrusion (MATE) (TC 2.A.66.1) family.</text>
</comment>
<comment type="caution">
    <text evidence="7">The sequence shown here is derived from an EMBL/GenBank/DDBJ whole genome shotgun (WGS) entry which is preliminary data.</text>
</comment>
<keyword evidence="8" id="KW-1185">Reference proteome</keyword>
<protein>
    <submittedName>
        <fullName evidence="7">Multi antimicrobial extrusion protein</fullName>
    </submittedName>
</protein>
<evidence type="ECO:0000313" key="8">
    <source>
        <dbReference type="Proteomes" id="UP001190700"/>
    </source>
</evidence>
<dbReference type="InterPro" id="IPR044644">
    <property type="entry name" value="DinF-like"/>
</dbReference>
<feature type="transmembrane region" description="Helical" evidence="6">
    <location>
        <begin position="242"/>
        <end position="262"/>
    </location>
</feature>
<evidence type="ECO:0000313" key="7">
    <source>
        <dbReference type="EMBL" id="KAK3278036.1"/>
    </source>
</evidence>
<dbReference type="AlphaFoldDB" id="A0AAE0GH95"/>
<gene>
    <name evidence="7" type="ORF">CYMTET_13996</name>
</gene>
<evidence type="ECO:0000256" key="3">
    <source>
        <dbReference type="ARBA" id="ARBA00022692"/>
    </source>
</evidence>
<evidence type="ECO:0000256" key="1">
    <source>
        <dbReference type="ARBA" id="ARBA00004141"/>
    </source>
</evidence>
<dbReference type="InterPro" id="IPR002528">
    <property type="entry name" value="MATE_fam"/>
</dbReference>
<keyword evidence="3 6" id="KW-0812">Transmembrane</keyword>
<feature type="transmembrane region" description="Helical" evidence="6">
    <location>
        <begin position="108"/>
        <end position="131"/>
    </location>
</feature>
<evidence type="ECO:0000256" key="4">
    <source>
        <dbReference type="ARBA" id="ARBA00022989"/>
    </source>
</evidence>
<dbReference type="GO" id="GO:0015297">
    <property type="term" value="F:antiporter activity"/>
    <property type="evidence" value="ECO:0007669"/>
    <property type="project" value="InterPro"/>
</dbReference>
<organism evidence="7 8">
    <name type="scientific">Cymbomonas tetramitiformis</name>
    <dbReference type="NCBI Taxonomy" id="36881"/>
    <lineage>
        <taxon>Eukaryota</taxon>
        <taxon>Viridiplantae</taxon>
        <taxon>Chlorophyta</taxon>
        <taxon>Pyramimonadophyceae</taxon>
        <taxon>Pyramimonadales</taxon>
        <taxon>Pyramimonadaceae</taxon>
        <taxon>Cymbomonas</taxon>
    </lineage>
</organism>
<evidence type="ECO:0000256" key="6">
    <source>
        <dbReference type="SAM" id="Phobius"/>
    </source>
</evidence>
<accession>A0AAE0GH95</accession>
<feature type="transmembrane region" description="Helical" evidence="6">
    <location>
        <begin position="65"/>
        <end position="88"/>
    </location>
</feature>
<feature type="transmembrane region" description="Helical" evidence="6">
    <location>
        <begin position="214"/>
        <end position="236"/>
    </location>
</feature>